<accession>A0A8X6SL79</accession>
<dbReference type="AlphaFoldDB" id="A0A8X6SL79"/>
<reference evidence="1" key="1">
    <citation type="submission" date="2020-08" db="EMBL/GenBank/DDBJ databases">
        <title>Multicomponent nature underlies the extraordinary mechanical properties of spider dragline silk.</title>
        <authorList>
            <person name="Kono N."/>
            <person name="Nakamura H."/>
            <person name="Mori M."/>
            <person name="Yoshida Y."/>
            <person name="Ohtoshi R."/>
            <person name="Malay A.D."/>
            <person name="Moran D.A.P."/>
            <person name="Tomita M."/>
            <person name="Numata K."/>
            <person name="Arakawa K."/>
        </authorList>
    </citation>
    <scope>NUCLEOTIDE SEQUENCE</scope>
</reference>
<dbReference type="Proteomes" id="UP000887159">
    <property type="component" value="Unassembled WGS sequence"/>
</dbReference>
<sequence length="145" mass="16969">MIDEQRILHTLPALILGVLRHAEATRTKIPQELLLMSSFYSVLLMWRRSFESGVAIRCLPRHLTESRDGEPLARVPLMTRGTILWALHRSKRSTAIDSSIKEFSVRFSQIKELAETLKFIMYPDVTWFDKLNLPQLDWLEIEEFD</sequence>
<organism evidence="1 2">
    <name type="scientific">Trichonephila clavipes</name>
    <name type="common">Golden silk orbweaver</name>
    <name type="synonym">Nephila clavipes</name>
    <dbReference type="NCBI Taxonomy" id="2585209"/>
    <lineage>
        <taxon>Eukaryota</taxon>
        <taxon>Metazoa</taxon>
        <taxon>Ecdysozoa</taxon>
        <taxon>Arthropoda</taxon>
        <taxon>Chelicerata</taxon>
        <taxon>Arachnida</taxon>
        <taxon>Araneae</taxon>
        <taxon>Araneomorphae</taxon>
        <taxon>Entelegynae</taxon>
        <taxon>Araneoidea</taxon>
        <taxon>Nephilidae</taxon>
        <taxon>Trichonephila</taxon>
    </lineage>
</organism>
<protein>
    <submittedName>
        <fullName evidence="1">Uncharacterized protein</fullName>
    </submittedName>
</protein>
<dbReference type="EMBL" id="BMAU01021323">
    <property type="protein sequence ID" value="GFY13585.1"/>
    <property type="molecule type" value="Genomic_DNA"/>
</dbReference>
<evidence type="ECO:0000313" key="2">
    <source>
        <dbReference type="Proteomes" id="UP000887159"/>
    </source>
</evidence>
<name>A0A8X6SL79_TRICX</name>
<gene>
    <name evidence="1" type="ORF">TNCV_4959551</name>
</gene>
<keyword evidence="2" id="KW-1185">Reference proteome</keyword>
<proteinExistence type="predicted"/>
<evidence type="ECO:0000313" key="1">
    <source>
        <dbReference type="EMBL" id="GFY13585.1"/>
    </source>
</evidence>
<comment type="caution">
    <text evidence="1">The sequence shown here is derived from an EMBL/GenBank/DDBJ whole genome shotgun (WGS) entry which is preliminary data.</text>
</comment>